<dbReference type="EMBL" id="JEOB01000002">
    <property type="protein sequence ID" value="EXM39323.1"/>
    <property type="molecule type" value="Genomic_DNA"/>
</dbReference>
<comment type="subcellular location">
    <subcellularLocation>
        <location evidence="1">Membrane</location>
    </subcellularLocation>
</comment>
<comment type="similarity">
    <text evidence="2">Belongs to the transpeptidase family.</text>
</comment>
<feature type="domain" description="PASTA" evidence="5">
    <location>
        <begin position="705"/>
        <end position="771"/>
    </location>
</feature>
<dbReference type="Pfam" id="PF03793">
    <property type="entry name" value="PASTA"/>
    <property type="match status" value="2"/>
</dbReference>
<name>A0A011VXK2_RUMAL</name>
<dbReference type="PATRIC" id="fig|1341156.4.peg.1440"/>
<dbReference type="PANTHER" id="PTHR30627">
    <property type="entry name" value="PEPTIDOGLYCAN D,D-TRANSPEPTIDASE"/>
    <property type="match status" value="1"/>
</dbReference>
<dbReference type="Gene3D" id="3.30.10.20">
    <property type="match status" value="1"/>
</dbReference>
<sequence length="777" mass="85899">MTDKPSLKMKTRLTIWLCLPVLLLLIYMIWGIWKVSIKEGAKWKELANSQQLKSTVVPASRGSMYDAKGNVLAQSATVYRIYVDPIMLKQQCDARDKRIEELKAAIKDEDNAEKVLKYKEELDNAKTSTETFDELVEFLALKLKMDTGDVRSKLGDITSQYIILGEGIEKTLRDEIEAKLTELKIDGVRGEEQTKRVYPQESLAAHVLGYTDFEDNGIYGLEAYYDDYLKGVDGRVVTAKDKDGNDIPYRYKQSYDVQNGNDLNLNIDINIQYMLEKGLQKAYEENQPTDRVCGIIMNPKTGQVYAEATAFSYDPNEPSLISDKQVAAKLAGMKNSPEYETERQNAWSLQWKDKCVSELYFPGSVFKIITGASALEEKAISLDETFNCNNHITVEDRDISCWTTGDHGSQNLAAAMANSCNPAFVQIGLKLGADNFVKYFDGFGYNELTGIDLPGEVNSYNIHQLSWLGPVELATSAFGQTNKVTPIQMITAVSAAVNGGYVVTPRVVSSITDQNGNVVKRNDREVKRQIISEETSASMRDILKGVVETNKSSNCYIPGYSIGGKSGTSQKLDENAKGDTYVGSYCAFAPAEDPEIIMLVLVDHPTGEQFYGSMVAAPICQEVLSEVLPYMGMFPNYTEEELENVSINVPNVQYYTVEEATKTLEELGFVVKIKGEGDTVLRQMPASVKIEHGGSVVLYTDQRTEIEKVIVPSIQGLTRSQAKATLETYGLNLIAEGSAAAEEVSYALGDQTYEPGTSVPLGTAVTVTFATMEVASQ</sequence>
<dbReference type="Pfam" id="PF03717">
    <property type="entry name" value="PBP_dimer"/>
    <property type="match status" value="1"/>
</dbReference>
<organism evidence="6 7">
    <name type="scientific">Ruminococcus albus SY3</name>
    <dbReference type="NCBI Taxonomy" id="1341156"/>
    <lineage>
        <taxon>Bacteria</taxon>
        <taxon>Bacillati</taxon>
        <taxon>Bacillota</taxon>
        <taxon>Clostridia</taxon>
        <taxon>Eubacteriales</taxon>
        <taxon>Oscillospiraceae</taxon>
        <taxon>Ruminococcus</taxon>
    </lineage>
</organism>
<evidence type="ECO:0000313" key="6">
    <source>
        <dbReference type="EMBL" id="EXM39323.1"/>
    </source>
</evidence>
<dbReference type="RefSeq" id="WP_024857942.1">
    <property type="nucleotide sequence ID" value="NZ_JEOB01000002.1"/>
</dbReference>
<dbReference type="SUPFAM" id="SSF56601">
    <property type="entry name" value="beta-lactamase/transpeptidase-like"/>
    <property type="match status" value="1"/>
</dbReference>
<dbReference type="InterPro" id="IPR012338">
    <property type="entry name" value="Beta-lactam/transpept-like"/>
</dbReference>
<dbReference type="InterPro" id="IPR005311">
    <property type="entry name" value="PBP_dimer"/>
</dbReference>
<keyword evidence="6" id="KW-0808">Transferase</keyword>
<dbReference type="GO" id="GO:0016740">
    <property type="term" value="F:transferase activity"/>
    <property type="evidence" value="ECO:0007669"/>
    <property type="project" value="UniProtKB-KW"/>
</dbReference>
<keyword evidence="4" id="KW-0812">Transmembrane</keyword>
<dbReference type="GO" id="GO:0005886">
    <property type="term" value="C:plasma membrane"/>
    <property type="evidence" value="ECO:0007669"/>
    <property type="project" value="TreeGrafter"/>
</dbReference>
<dbReference type="Pfam" id="PF00905">
    <property type="entry name" value="Transpeptidase"/>
    <property type="match status" value="1"/>
</dbReference>
<feature type="transmembrane region" description="Helical" evidence="4">
    <location>
        <begin position="12"/>
        <end position="33"/>
    </location>
</feature>
<evidence type="ECO:0000256" key="1">
    <source>
        <dbReference type="ARBA" id="ARBA00004370"/>
    </source>
</evidence>
<dbReference type="GO" id="GO:0071555">
    <property type="term" value="P:cell wall organization"/>
    <property type="evidence" value="ECO:0007669"/>
    <property type="project" value="TreeGrafter"/>
</dbReference>
<gene>
    <name evidence="6" type="ORF">RASY3_05105</name>
</gene>
<dbReference type="InterPro" id="IPR005543">
    <property type="entry name" value="PASTA_dom"/>
</dbReference>
<dbReference type="InterPro" id="IPR050515">
    <property type="entry name" value="Beta-lactam/transpept"/>
</dbReference>
<comment type="caution">
    <text evidence="6">The sequence shown here is derived from an EMBL/GenBank/DDBJ whole genome shotgun (WGS) entry which is preliminary data.</text>
</comment>
<feature type="domain" description="PASTA" evidence="5">
    <location>
        <begin position="643"/>
        <end position="702"/>
    </location>
</feature>
<dbReference type="PANTHER" id="PTHR30627:SF1">
    <property type="entry name" value="PEPTIDOGLYCAN D,D-TRANSPEPTIDASE FTSI"/>
    <property type="match status" value="1"/>
</dbReference>
<dbReference type="OrthoDB" id="9804124at2"/>
<dbReference type="InterPro" id="IPR036138">
    <property type="entry name" value="PBP_dimer_sf"/>
</dbReference>
<reference evidence="6 7" key="1">
    <citation type="submission" date="2013-06" db="EMBL/GenBank/DDBJ databases">
        <title>Rumen cellulosomics: divergent fiber-degrading strategies revealed by comparative genome-wide analysis of six Ruminococcal strains.</title>
        <authorList>
            <person name="Dassa B."/>
            <person name="Borovok I."/>
            <person name="Lamed R."/>
            <person name="Flint H."/>
            <person name="Yeoman C.J."/>
            <person name="White B."/>
            <person name="Bayer E.A."/>
        </authorList>
    </citation>
    <scope>NUCLEOTIDE SEQUENCE [LARGE SCALE GENOMIC DNA]</scope>
    <source>
        <strain evidence="6 7">SY3</strain>
    </source>
</reference>
<keyword evidence="3 4" id="KW-0472">Membrane</keyword>
<protein>
    <submittedName>
        <fullName evidence="6">Peptidoglycan glycosyltransferase</fullName>
    </submittedName>
</protein>
<dbReference type="AlphaFoldDB" id="A0A011VXK2"/>
<dbReference type="SMART" id="SM00740">
    <property type="entry name" value="PASTA"/>
    <property type="match status" value="2"/>
</dbReference>
<dbReference type="CDD" id="cd06577">
    <property type="entry name" value="PASTA_pknB"/>
    <property type="match status" value="1"/>
</dbReference>
<dbReference type="GO" id="GO:0008658">
    <property type="term" value="F:penicillin binding"/>
    <property type="evidence" value="ECO:0007669"/>
    <property type="project" value="InterPro"/>
</dbReference>
<dbReference type="PROSITE" id="PS51178">
    <property type="entry name" value="PASTA"/>
    <property type="match status" value="2"/>
</dbReference>
<dbReference type="Gene3D" id="3.40.710.10">
    <property type="entry name" value="DD-peptidase/beta-lactamase superfamily"/>
    <property type="match status" value="1"/>
</dbReference>
<dbReference type="Proteomes" id="UP000021369">
    <property type="component" value="Unassembled WGS sequence"/>
</dbReference>
<dbReference type="SUPFAM" id="SSF56519">
    <property type="entry name" value="Penicillin binding protein dimerisation domain"/>
    <property type="match status" value="1"/>
</dbReference>
<dbReference type="Gene3D" id="3.90.1310.10">
    <property type="entry name" value="Penicillin-binding protein 2a (Domain 2)"/>
    <property type="match status" value="1"/>
</dbReference>
<dbReference type="SUPFAM" id="SSF54184">
    <property type="entry name" value="Penicillin-binding protein 2x (pbp-2x), c-terminal domain"/>
    <property type="match status" value="1"/>
</dbReference>
<evidence type="ECO:0000313" key="7">
    <source>
        <dbReference type="Proteomes" id="UP000021369"/>
    </source>
</evidence>
<proteinExistence type="inferred from homology"/>
<evidence type="ECO:0000256" key="2">
    <source>
        <dbReference type="ARBA" id="ARBA00007171"/>
    </source>
</evidence>
<evidence type="ECO:0000259" key="5">
    <source>
        <dbReference type="PROSITE" id="PS51178"/>
    </source>
</evidence>
<keyword evidence="7" id="KW-1185">Reference proteome</keyword>
<accession>A0A011VXK2</accession>
<dbReference type="InterPro" id="IPR001460">
    <property type="entry name" value="PCN-bd_Tpept"/>
</dbReference>
<keyword evidence="4" id="KW-1133">Transmembrane helix</keyword>
<evidence type="ECO:0000256" key="3">
    <source>
        <dbReference type="ARBA" id="ARBA00023136"/>
    </source>
</evidence>
<evidence type="ECO:0000256" key="4">
    <source>
        <dbReference type="SAM" id="Phobius"/>
    </source>
</evidence>